<dbReference type="PANTHER" id="PTHR11715:SF3">
    <property type="entry name" value="GLYCINE CLEAVAGE SYSTEM H PROTEIN-RELATED"/>
    <property type="match status" value="1"/>
</dbReference>
<reference evidence="4 5" key="1">
    <citation type="submission" date="2013-03" db="EMBL/GenBank/DDBJ databases">
        <title>The Genome Sequence of Enterococcus columbae ATCC_51263 (PacBio/Illumina hybrid assembly).</title>
        <authorList>
            <consortium name="The Broad Institute Genomics Platform"/>
            <consortium name="The Broad Institute Genome Sequencing Center for Infectious Disease"/>
            <person name="Earl A."/>
            <person name="Russ C."/>
            <person name="Gilmore M."/>
            <person name="Surin D."/>
            <person name="Walker B."/>
            <person name="Young S."/>
            <person name="Zeng Q."/>
            <person name="Gargeya S."/>
            <person name="Fitzgerald M."/>
            <person name="Haas B."/>
            <person name="Abouelleil A."/>
            <person name="Allen A.W."/>
            <person name="Alvarado L."/>
            <person name="Arachchi H.M."/>
            <person name="Berlin A.M."/>
            <person name="Chapman S.B."/>
            <person name="Gainer-Dewar J."/>
            <person name="Goldberg J."/>
            <person name="Griggs A."/>
            <person name="Gujja S."/>
            <person name="Hansen M."/>
            <person name="Howarth C."/>
            <person name="Imamovic A."/>
            <person name="Ireland A."/>
            <person name="Larimer J."/>
            <person name="McCowan C."/>
            <person name="Murphy C."/>
            <person name="Pearson M."/>
            <person name="Poon T.W."/>
            <person name="Priest M."/>
            <person name="Roberts A."/>
            <person name="Saif S."/>
            <person name="Shea T."/>
            <person name="Sisk P."/>
            <person name="Sykes S."/>
            <person name="Wortman J."/>
            <person name="Nusbaum C."/>
            <person name="Birren B."/>
        </authorList>
    </citation>
    <scope>NUCLEOTIDE SEQUENCE [LARGE SCALE GENOMIC DNA]</scope>
    <source>
        <strain evidence="4 5">ATCC 51263</strain>
    </source>
</reference>
<protein>
    <recommendedName>
        <fullName evidence="3">Lipoyl-binding domain-containing protein</fullName>
    </recommendedName>
</protein>
<dbReference type="STRING" id="1121865.OMW_02399"/>
<keyword evidence="5" id="KW-1185">Reference proteome</keyword>
<dbReference type="InterPro" id="IPR003016">
    <property type="entry name" value="2-oxoA_DH_lipoyl-BS"/>
</dbReference>
<evidence type="ECO:0000313" key="4">
    <source>
        <dbReference type="EMBL" id="EOW83808.1"/>
    </source>
</evidence>
<dbReference type="InterPro" id="IPR002930">
    <property type="entry name" value="GCV_H"/>
</dbReference>
<accession>S0KG84</accession>
<dbReference type="Pfam" id="PF01597">
    <property type="entry name" value="GCV_H"/>
    <property type="match status" value="1"/>
</dbReference>
<evidence type="ECO:0000313" key="5">
    <source>
        <dbReference type="Proteomes" id="UP000014113"/>
    </source>
</evidence>
<dbReference type="GO" id="GO:0019464">
    <property type="term" value="P:glycine decarboxylation via glycine cleavage system"/>
    <property type="evidence" value="ECO:0007669"/>
    <property type="project" value="InterPro"/>
</dbReference>
<dbReference type="RefSeq" id="WP_016184480.1">
    <property type="nucleotide sequence ID" value="NZ_JXKI01000008.1"/>
</dbReference>
<dbReference type="InterPro" id="IPR011053">
    <property type="entry name" value="Single_hybrid_motif"/>
</dbReference>
<evidence type="ECO:0000256" key="2">
    <source>
        <dbReference type="ARBA" id="ARBA00022823"/>
    </source>
</evidence>
<dbReference type="PANTHER" id="PTHR11715">
    <property type="entry name" value="GLYCINE CLEAVAGE SYSTEM H PROTEIN"/>
    <property type="match status" value="1"/>
</dbReference>
<comment type="similarity">
    <text evidence="1">Belongs to the GcvH family.</text>
</comment>
<name>S0KG84_9ENTE</name>
<dbReference type="GO" id="GO:0009249">
    <property type="term" value="P:protein lipoylation"/>
    <property type="evidence" value="ECO:0007669"/>
    <property type="project" value="TreeGrafter"/>
</dbReference>
<dbReference type="eggNOG" id="COG0509">
    <property type="taxonomic scope" value="Bacteria"/>
</dbReference>
<sequence>MGTNYLKQKNDLWVLYNGKEYCVGLTKKAQDDLGKITFATLPKVGEKIEQGQAILEVEAEKAVCEFPSPISGVVSSINEQLADFNHEDEMQAWVLSFKEVDPTEFEALA</sequence>
<comment type="caution">
    <text evidence="4">The sequence shown here is derived from an EMBL/GenBank/DDBJ whole genome shotgun (WGS) entry which is preliminary data.</text>
</comment>
<dbReference type="InterPro" id="IPR033753">
    <property type="entry name" value="GCV_H/Fam206"/>
</dbReference>
<dbReference type="GO" id="GO:0005737">
    <property type="term" value="C:cytoplasm"/>
    <property type="evidence" value="ECO:0007669"/>
    <property type="project" value="TreeGrafter"/>
</dbReference>
<evidence type="ECO:0000259" key="3">
    <source>
        <dbReference type="PROSITE" id="PS50968"/>
    </source>
</evidence>
<feature type="domain" description="Lipoyl-binding" evidence="3">
    <location>
        <begin position="20"/>
        <end position="98"/>
    </location>
</feature>
<proteinExistence type="inferred from homology"/>
<evidence type="ECO:0000256" key="1">
    <source>
        <dbReference type="ARBA" id="ARBA00009249"/>
    </source>
</evidence>
<gene>
    <name evidence="4" type="ORF">I568_01610</name>
</gene>
<dbReference type="EMBL" id="ASWJ01000007">
    <property type="protein sequence ID" value="EOW83808.1"/>
    <property type="molecule type" value="Genomic_DNA"/>
</dbReference>
<keyword evidence="2" id="KW-0450">Lipoyl</keyword>
<dbReference type="CDD" id="cd06848">
    <property type="entry name" value="GCS_H"/>
    <property type="match status" value="1"/>
</dbReference>
<dbReference type="PROSITE" id="PS50968">
    <property type="entry name" value="BIOTINYL_LIPOYL"/>
    <property type="match status" value="1"/>
</dbReference>
<dbReference type="PROSITE" id="PS00189">
    <property type="entry name" value="LIPOYL"/>
    <property type="match status" value="1"/>
</dbReference>
<dbReference type="InterPro" id="IPR000089">
    <property type="entry name" value="Biotin_lipoyl"/>
</dbReference>
<dbReference type="Gene3D" id="2.40.50.100">
    <property type="match status" value="1"/>
</dbReference>
<dbReference type="Proteomes" id="UP000014113">
    <property type="component" value="Unassembled WGS sequence"/>
</dbReference>
<dbReference type="AlphaFoldDB" id="S0KG84"/>
<organism evidence="4 5">
    <name type="scientific">Enterococcus columbae DSM 7374 = ATCC 51263</name>
    <dbReference type="NCBI Taxonomy" id="1121865"/>
    <lineage>
        <taxon>Bacteria</taxon>
        <taxon>Bacillati</taxon>
        <taxon>Bacillota</taxon>
        <taxon>Bacilli</taxon>
        <taxon>Lactobacillales</taxon>
        <taxon>Enterococcaceae</taxon>
        <taxon>Enterococcus</taxon>
    </lineage>
</organism>
<dbReference type="PATRIC" id="fig|1121865.3.peg.2334"/>
<dbReference type="GO" id="GO:0005960">
    <property type="term" value="C:glycine cleavage complex"/>
    <property type="evidence" value="ECO:0007669"/>
    <property type="project" value="InterPro"/>
</dbReference>
<dbReference type="SUPFAM" id="SSF51230">
    <property type="entry name" value="Single hybrid motif"/>
    <property type="match status" value="1"/>
</dbReference>
<dbReference type="OrthoDB" id="9796712at2"/>